<dbReference type="Proteomes" id="UP000317171">
    <property type="component" value="Chromosome"/>
</dbReference>
<dbReference type="KEGG" id="gaz:Pan241w_44250"/>
<dbReference type="Pfam" id="PF10636">
    <property type="entry name" value="hemP"/>
    <property type="match status" value="1"/>
</dbReference>
<evidence type="ECO:0000313" key="1">
    <source>
        <dbReference type="EMBL" id="QDT44316.1"/>
    </source>
</evidence>
<dbReference type="AlphaFoldDB" id="A0A517RKB0"/>
<dbReference type="Gene3D" id="2.10.70.10">
    <property type="entry name" value="Complement Module, domain 1"/>
    <property type="match status" value="1"/>
</dbReference>
<dbReference type="InterPro" id="IPR019600">
    <property type="entry name" value="Hemin_uptake_protein_HemP"/>
</dbReference>
<accession>A0A517RKB0</accession>
<evidence type="ECO:0000313" key="2">
    <source>
        <dbReference type="Proteomes" id="UP000317171"/>
    </source>
</evidence>
<proteinExistence type="predicted"/>
<dbReference type="EMBL" id="CP036269">
    <property type="protein sequence ID" value="QDT44316.1"/>
    <property type="molecule type" value="Genomic_DNA"/>
</dbReference>
<organism evidence="1 2">
    <name type="scientific">Gimesia alba</name>
    <dbReference type="NCBI Taxonomy" id="2527973"/>
    <lineage>
        <taxon>Bacteria</taxon>
        <taxon>Pseudomonadati</taxon>
        <taxon>Planctomycetota</taxon>
        <taxon>Planctomycetia</taxon>
        <taxon>Planctomycetales</taxon>
        <taxon>Planctomycetaceae</taxon>
        <taxon>Gimesia</taxon>
    </lineage>
</organism>
<keyword evidence="2" id="KW-1185">Reference proteome</keyword>
<name>A0A517RKB0_9PLAN</name>
<protein>
    <submittedName>
        <fullName evidence="1">Hemin uptake protein hemP</fullName>
    </submittedName>
</protein>
<reference evidence="1 2" key="1">
    <citation type="submission" date="2019-02" db="EMBL/GenBank/DDBJ databases">
        <title>Deep-cultivation of Planctomycetes and their phenomic and genomic characterization uncovers novel biology.</title>
        <authorList>
            <person name="Wiegand S."/>
            <person name="Jogler M."/>
            <person name="Boedeker C."/>
            <person name="Pinto D."/>
            <person name="Vollmers J."/>
            <person name="Rivas-Marin E."/>
            <person name="Kohn T."/>
            <person name="Peeters S.H."/>
            <person name="Heuer A."/>
            <person name="Rast P."/>
            <person name="Oberbeckmann S."/>
            <person name="Bunk B."/>
            <person name="Jeske O."/>
            <person name="Meyerdierks A."/>
            <person name="Storesund J.E."/>
            <person name="Kallscheuer N."/>
            <person name="Luecker S."/>
            <person name="Lage O.M."/>
            <person name="Pohl T."/>
            <person name="Merkel B.J."/>
            <person name="Hornburger P."/>
            <person name="Mueller R.-W."/>
            <person name="Bruemmer F."/>
            <person name="Labrenz M."/>
            <person name="Spormann A.M."/>
            <person name="Op den Camp H."/>
            <person name="Overmann J."/>
            <person name="Amann R."/>
            <person name="Jetten M.S.M."/>
            <person name="Mascher T."/>
            <person name="Medema M.H."/>
            <person name="Devos D.P."/>
            <person name="Kaster A.-K."/>
            <person name="Ovreas L."/>
            <person name="Rohde M."/>
            <person name="Galperin M.Y."/>
            <person name="Jogler C."/>
        </authorList>
    </citation>
    <scope>NUCLEOTIDE SEQUENCE [LARGE SCALE GENOMIC DNA]</scope>
    <source>
        <strain evidence="1 2">Pan241w</strain>
    </source>
</reference>
<sequence>MQASKGLFFTIFYVENKLFRVTPQLSLLMVRTFVYRISIGGLEVYQGRVELHFQTLCLSGIQEIMSEQRDVERLTPASAPKEESAEVICSDTILKGNQEVLIQHGETTYRLRITQNGKLILCK</sequence>
<gene>
    <name evidence="1" type="ORF">Pan241w_44250</name>
</gene>